<gene>
    <name evidence="8" type="ORF">ACOF00016_LOCUS9091</name>
</gene>
<evidence type="ECO:0000256" key="2">
    <source>
        <dbReference type="ARBA" id="ARBA00022723"/>
    </source>
</evidence>
<dbReference type="InterPro" id="IPR036957">
    <property type="entry name" value="Znf_PARP_sf"/>
</dbReference>
<dbReference type="Gene3D" id="1.10.150.110">
    <property type="entry name" value="DNA polymerase beta, N-terminal domain-like"/>
    <property type="match status" value="1"/>
</dbReference>
<dbReference type="Pfam" id="PF00645">
    <property type="entry name" value="zf-PARP"/>
    <property type="match status" value="1"/>
</dbReference>
<dbReference type="Gene3D" id="3.30.1740.10">
    <property type="entry name" value="Zinc finger, PARP-type"/>
    <property type="match status" value="1"/>
</dbReference>
<proteinExistence type="predicted"/>
<dbReference type="SMART" id="SM01335">
    <property type="entry name" value="PADR1"/>
    <property type="match status" value="1"/>
</dbReference>
<evidence type="ECO:0000256" key="6">
    <source>
        <dbReference type="SAM" id="MobiDB-lite"/>
    </source>
</evidence>
<dbReference type="GO" id="GO:0005634">
    <property type="term" value="C:nucleus"/>
    <property type="evidence" value="ECO:0007669"/>
    <property type="project" value="UniProtKB-SubCell"/>
</dbReference>
<organism evidence="8">
    <name type="scientific">Amphora coffeiformis</name>
    <dbReference type="NCBI Taxonomy" id="265554"/>
    <lineage>
        <taxon>Eukaryota</taxon>
        <taxon>Sar</taxon>
        <taxon>Stramenopiles</taxon>
        <taxon>Ochrophyta</taxon>
        <taxon>Bacillariophyta</taxon>
        <taxon>Bacillariophyceae</taxon>
        <taxon>Bacillariophycidae</taxon>
        <taxon>Thalassiophysales</taxon>
        <taxon>Catenulaceae</taxon>
        <taxon>Amphora</taxon>
    </lineage>
</organism>
<dbReference type="GO" id="GO:0008270">
    <property type="term" value="F:zinc ion binding"/>
    <property type="evidence" value="ECO:0007669"/>
    <property type="project" value="UniProtKB-KW"/>
</dbReference>
<dbReference type="InterPro" id="IPR001510">
    <property type="entry name" value="Znf_PARP"/>
</dbReference>
<sequence length="467" mass="51319">MSGTTYSIEHAKSARSTCKKCKTKIESGELRIKQSAEGKEGFEVSTYVHVECFSLPRKFASGAGKISEEDFVKDVLEDPSGEILPAMADEIAAKITAKAPSSAKKAAKAGGDEDSDDPMTAIKELSKKREAEGNTGEEPSNKKAKGNMTLKVDAYEFYKGMTNDLLKDVLRWNHQTMTGNKNMLLYKCIDGHVYGRLARCPMCNGVLKMHEDLTKIVCNGKFDEDTKIRYPCNNSHPPEEAPRWLPWYSEEPSDEQKAEMEQMIEEAAGETKAGSHDDDIETLKKAASGLEWKLTGKAGIKKAVGDLLEVLQAHANALDLPEDPKEARSKLGSLIQMHRDKSVEEIIPLIVEELGFKGDKDAKAAKKEAAVENICKNPKNVHIVSVIQELSELYYKEGNRNAGLSYSKAVMGLKDVDYEITSENAMSMCKGKTKVDGVGKGTAEKVTEFLKTGKIEKLEEKRAAVGG</sequence>
<name>A0A7S3L535_9STRA</name>
<evidence type="ECO:0000313" key="8">
    <source>
        <dbReference type="EMBL" id="CAE0411805.1"/>
    </source>
</evidence>
<comment type="subcellular location">
    <subcellularLocation>
        <location evidence="1">Nucleus</location>
    </subcellularLocation>
</comment>
<protein>
    <recommendedName>
        <fullName evidence="7">PARP-type domain-containing protein</fullName>
    </recommendedName>
</protein>
<dbReference type="Pfam" id="PF14716">
    <property type="entry name" value="HHH_8"/>
    <property type="match status" value="1"/>
</dbReference>
<dbReference type="AlphaFoldDB" id="A0A7S3L535"/>
<reference evidence="8" key="1">
    <citation type="submission" date="2021-01" db="EMBL/GenBank/DDBJ databases">
        <authorList>
            <person name="Corre E."/>
            <person name="Pelletier E."/>
            <person name="Niang G."/>
            <person name="Scheremetjew M."/>
            <person name="Finn R."/>
            <person name="Kale V."/>
            <person name="Holt S."/>
            <person name="Cochrane G."/>
            <person name="Meng A."/>
            <person name="Brown T."/>
            <person name="Cohen L."/>
        </authorList>
    </citation>
    <scope>NUCLEOTIDE SEQUENCE</scope>
    <source>
        <strain evidence="8">CCMP127</strain>
    </source>
</reference>
<dbReference type="InterPro" id="IPR010996">
    <property type="entry name" value="HHH_MUS81"/>
</dbReference>
<evidence type="ECO:0000256" key="5">
    <source>
        <dbReference type="ARBA" id="ARBA00023242"/>
    </source>
</evidence>
<accession>A0A7S3L535</accession>
<dbReference type="Gene3D" id="3.90.640.80">
    <property type="match status" value="1"/>
</dbReference>
<feature type="domain" description="PARP-type" evidence="7">
    <location>
        <begin position="6"/>
        <end position="53"/>
    </location>
</feature>
<dbReference type="SUPFAM" id="SSF47802">
    <property type="entry name" value="DNA polymerase beta, N-terminal domain-like"/>
    <property type="match status" value="1"/>
</dbReference>
<evidence type="ECO:0000256" key="3">
    <source>
        <dbReference type="ARBA" id="ARBA00022771"/>
    </source>
</evidence>
<keyword evidence="2" id="KW-0479">Metal-binding</keyword>
<dbReference type="PROSITE" id="PS52007">
    <property type="entry name" value="PADR1"/>
    <property type="match status" value="1"/>
</dbReference>
<feature type="region of interest" description="Disordered" evidence="6">
    <location>
        <begin position="126"/>
        <end position="145"/>
    </location>
</feature>
<keyword evidence="3" id="KW-0863">Zinc-finger</keyword>
<evidence type="ECO:0000259" key="7">
    <source>
        <dbReference type="PROSITE" id="PS50064"/>
    </source>
</evidence>
<keyword evidence="4" id="KW-0862">Zinc</keyword>
<dbReference type="PROSITE" id="PS50064">
    <property type="entry name" value="ZF_PARP_2"/>
    <property type="match status" value="1"/>
</dbReference>
<keyword evidence="5" id="KW-0539">Nucleus</keyword>
<dbReference type="InterPro" id="IPR027421">
    <property type="entry name" value="DNA_pol_lamdba_lyase_dom_sf"/>
</dbReference>
<evidence type="ECO:0000256" key="1">
    <source>
        <dbReference type="ARBA" id="ARBA00004123"/>
    </source>
</evidence>
<evidence type="ECO:0000256" key="4">
    <source>
        <dbReference type="ARBA" id="ARBA00022833"/>
    </source>
</evidence>
<dbReference type="SMART" id="SM01336">
    <property type="entry name" value="zf-PARP"/>
    <property type="match status" value="1"/>
</dbReference>
<dbReference type="GO" id="GO:0003677">
    <property type="term" value="F:DNA binding"/>
    <property type="evidence" value="ECO:0007669"/>
    <property type="project" value="InterPro"/>
</dbReference>
<dbReference type="SUPFAM" id="SSF57716">
    <property type="entry name" value="Glucocorticoid receptor-like (DNA-binding domain)"/>
    <property type="match status" value="1"/>
</dbReference>
<dbReference type="EMBL" id="HBIM01010949">
    <property type="protein sequence ID" value="CAE0411805.1"/>
    <property type="molecule type" value="Transcribed_RNA"/>
</dbReference>